<gene>
    <name evidence="4" type="ORF">DI623_09810</name>
</gene>
<dbReference type="SUPFAM" id="SSF55729">
    <property type="entry name" value="Acyl-CoA N-acyltransferases (Nat)"/>
    <property type="match status" value="1"/>
</dbReference>
<dbReference type="PROSITE" id="PS51186">
    <property type="entry name" value="GNAT"/>
    <property type="match status" value="1"/>
</dbReference>
<protein>
    <submittedName>
        <fullName evidence="4">Ribosomal-protein-alanine acetyltransferase</fullName>
    </submittedName>
</protein>
<dbReference type="InterPro" id="IPR016181">
    <property type="entry name" value="Acyl_CoA_acyltransferase"/>
</dbReference>
<sequence>MGDTLLVSDACTADLGDVMQVMGEAFDPLYGEAWTEAQCAGIMGMPGAWLLVARTAEGPAGFALSRAVAGEGELLLIGVRPAWRRRGVGRALLDRVIETARERGVGPLHLEVRAGNEAMALYMAAGFKCVGRRSQYYRGGDGRMIDALTFSTDLTSIS</sequence>
<evidence type="ECO:0000256" key="2">
    <source>
        <dbReference type="ARBA" id="ARBA00023315"/>
    </source>
</evidence>
<dbReference type="Proteomes" id="UP000249066">
    <property type="component" value="Unassembled WGS sequence"/>
</dbReference>
<accession>A0A2W5A8M2</accession>
<dbReference type="PANTHER" id="PTHR43420:SF12">
    <property type="entry name" value="N-ACETYLTRANSFERASE DOMAIN-CONTAINING PROTEIN"/>
    <property type="match status" value="1"/>
</dbReference>
<dbReference type="Gene3D" id="3.40.630.30">
    <property type="match status" value="1"/>
</dbReference>
<keyword evidence="1 4" id="KW-0808">Transferase</keyword>
<name>A0A2W5A8M2_9SPHN</name>
<evidence type="ECO:0000256" key="1">
    <source>
        <dbReference type="ARBA" id="ARBA00022679"/>
    </source>
</evidence>
<feature type="domain" description="N-acetyltransferase" evidence="3">
    <location>
        <begin position="5"/>
        <end position="149"/>
    </location>
</feature>
<organism evidence="4 5">
    <name type="scientific">Sphingomonas sanxanigenens</name>
    <dbReference type="NCBI Taxonomy" id="397260"/>
    <lineage>
        <taxon>Bacteria</taxon>
        <taxon>Pseudomonadati</taxon>
        <taxon>Pseudomonadota</taxon>
        <taxon>Alphaproteobacteria</taxon>
        <taxon>Sphingomonadales</taxon>
        <taxon>Sphingomonadaceae</taxon>
        <taxon>Sphingomonas</taxon>
    </lineage>
</organism>
<keyword evidence="2" id="KW-0012">Acyltransferase</keyword>
<dbReference type="CDD" id="cd04301">
    <property type="entry name" value="NAT_SF"/>
    <property type="match status" value="1"/>
</dbReference>
<evidence type="ECO:0000259" key="3">
    <source>
        <dbReference type="PROSITE" id="PS51186"/>
    </source>
</evidence>
<dbReference type="InterPro" id="IPR000182">
    <property type="entry name" value="GNAT_dom"/>
</dbReference>
<dbReference type="PANTHER" id="PTHR43420">
    <property type="entry name" value="ACETYLTRANSFERASE"/>
    <property type="match status" value="1"/>
</dbReference>
<proteinExistence type="predicted"/>
<dbReference type="EMBL" id="QFNN01000054">
    <property type="protein sequence ID" value="PZO89567.1"/>
    <property type="molecule type" value="Genomic_DNA"/>
</dbReference>
<dbReference type="InterPro" id="IPR050680">
    <property type="entry name" value="YpeA/RimI_acetyltransf"/>
</dbReference>
<dbReference type="GO" id="GO:0016747">
    <property type="term" value="F:acyltransferase activity, transferring groups other than amino-acyl groups"/>
    <property type="evidence" value="ECO:0007669"/>
    <property type="project" value="InterPro"/>
</dbReference>
<evidence type="ECO:0000313" key="5">
    <source>
        <dbReference type="Proteomes" id="UP000249066"/>
    </source>
</evidence>
<dbReference type="Pfam" id="PF00583">
    <property type="entry name" value="Acetyltransf_1"/>
    <property type="match status" value="1"/>
</dbReference>
<comment type="caution">
    <text evidence="4">The sequence shown here is derived from an EMBL/GenBank/DDBJ whole genome shotgun (WGS) entry which is preliminary data.</text>
</comment>
<evidence type="ECO:0000313" key="4">
    <source>
        <dbReference type="EMBL" id="PZO89567.1"/>
    </source>
</evidence>
<dbReference type="AlphaFoldDB" id="A0A2W5A8M2"/>
<reference evidence="4 5" key="1">
    <citation type="submission" date="2017-08" db="EMBL/GenBank/DDBJ databases">
        <title>Infants hospitalized years apart are colonized by the same room-sourced microbial strains.</title>
        <authorList>
            <person name="Brooks B."/>
            <person name="Olm M.R."/>
            <person name="Firek B.A."/>
            <person name="Baker R."/>
            <person name="Thomas B.C."/>
            <person name="Morowitz M.J."/>
            <person name="Banfield J.F."/>
        </authorList>
    </citation>
    <scope>NUCLEOTIDE SEQUENCE [LARGE SCALE GENOMIC DNA]</scope>
    <source>
        <strain evidence="4">S2_018_000_R2_101</strain>
    </source>
</reference>